<feature type="region of interest" description="Disordered" evidence="1">
    <location>
        <begin position="47"/>
        <end position="86"/>
    </location>
</feature>
<dbReference type="AlphaFoldDB" id="A0A9P0ZQ56"/>
<protein>
    <submittedName>
        <fullName evidence="2">Uncharacterized protein</fullName>
    </submittedName>
</protein>
<dbReference type="Proteomes" id="UP001152484">
    <property type="component" value="Unassembled WGS sequence"/>
</dbReference>
<gene>
    <name evidence="2" type="ORF">CEURO_LOCUS17431</name>
</gene>
<sequence length="113" mass="12358">MGLRDTFGASRSQLLLTSVLPAVHQAYNLLLQDETQRLQTQSYHNDTHSALMVAPPAQSLQPSVQAHAASSRHPPPRSNSSSRSRCTHCGIPTWSYPKSLLSLTWLSPGAQIL</sequence>
<dbReference type="EMBL" id="CAMAPE010000050">
    <property type="protein sequence ID" value="CAH9106738.1"/>
    <property type="molecule type" value="Genomic_DNA"/>
</dbReference>
<dbReference type="PANTHER" id="PTHR34222">
    <property type="entry name" value="GAG_PRE-INTEGRS DOMAIN-CONTAINING PROTEIN"/>
    <property type="match status" value="1"/>
</dbReference>
<organism evidence="2 3">
    <name type="scientific">Cuscuta europaea</name>
    <name type="common">European dodder</name>
    <dbReference type="NCBI Taxonomy" id="41803"/>
    <lineage>
        <taxon>Eukaryota</taxon>
        <taxon>Viridiplantae</taxon>
        <taxon>Streptophyta</taxon>
        <taxon>Embryophyta</taxon>
        <taxon>Tracheophyta</taxon>
        <taxon>Spermatophyta</taxon>
        <taxon>Magnoliopsida</taxon>
        <taxon>eudicotyledons</taxon>
        <taxon>Gunneridae</taxon>
        <taxon>Pentapetalae</taxon>
        <taxon>asterids</taxon>
        <taxon>lamiids</taxon>
        <taxon>Solanales</taxon>
        <taxon>Convolvulaceae</taxon>
        <taxon>Cuscuteae</taxon>
        <taxon>Cuscuta</taxon>
        <taxon>Cuscuta subgen. Cuscuta</taxon>
    </lineage>
</organism>
<proteinExistence type="predicted"/>
<evidence type="ECO:0000256" key="1">
    <source>
        <dbReference type="SAM" id="MobiDB-lite"/>
    </source>
</evidence>
<evidence type="ECO:0000313" key="2">
    <source>
        <dbReference type="EMBL" id="CAH9106738.1"/>
    </source>
</evidence>
<name>A0A9P0ZQ56_CUSEU</name>
<reference evidence="2" key="1">
    <citation type="submission" date="2022-07" db="EMBL/GenBank/DDBJ databases">
        <authorList>
            <person name="Macas J."/>
            <person name="Novak P."/>
            <person name="Neumann P."/>
        </authorList>
    </citation>
    <scope>NUCLEOTIDE SEQUENCE</scope>
</reference>
<feature type="compositionally biased region" description="Low complexity" evidence="1">
    <location>
        <begin position="66"/>
        <end position="84"/>
    </location>
</feature>
<dbReference type="PANTHER" id="PTHR34222:SF99">
    <property type="entry name" value="PROTEIN, PUTATIVE-RELATED"/>
    <property type="match status" value="1"/>
</dbReference>
<keyword evidence="3" id="KW-1185">Reference proteome</keyword>
<comment type="caution">
    <text evidence="2">The sequence shown here is derived from an EMBL/GenBank/DDBJ whole genome shotgun (WGS) entry which is preliminary data.</text>
</comment>
<evidence type="ECO:0000313" key="3">
    <source>
        <dbReference type="Proteomes" id="UP001152484"/>
    </source>
</evidence>
<accession>A0A9P0ZQ56</accession>